<proteinExistence type="predicted"/>
<feature type="region of interest" description="Disordered" evidence="4">
    <location>
        <begin position="52"/>
        <end position="107"/>
    </location>
</feature>
<evidence type="ECO:0000256" key="4">
    <source>
        <dbReference type="SAM" id="MobiDB-lite"/>
    </source>
</evidence>
<dbReference type="Gene3D" id="2.130.10.10">
    <property type="entry name" value="YVTN repeat-like/Quinoprotein amine dehydrogenase"/>
    <property type="match status" value="2"/>
</dbReference>
<protein>
    <submittedName>
        <fullName evidence="6">Uncharacterized protein</fullName>
    </submittedName>
</protein>
<dbReference type="EMBL" id="JASFZW010000006">
    <property type="protein sequence ID" value="KAK2077481.1"/>
    <property type="molecule type" value="Genomic_DNA"/>
</dbReference>
<dbReference type="SUPFAM" id="SSF50978">
    <property type="entry name" value="WD40 repeat-like"/>
    <property type="match status" value="1"/>
</dbReference>
<evidence type="ECO:0000256" key="2">
    <source>
        <dbReference type="ARBA" id="ARBA00022737"/>
    </source>
</evidence>
<keyword evidence="2" id="KW-0677">Repeat</keyword>
<keyword evidence="5" id="KW-0472">Membrane</keyword>
<dbReference type="InterPro" id="IPR019775">
    <property type="entry name" value="WD40_repeat_CS"/>
</dbReference>
<dbReference type="PROSITE" id="PS00678">
    <property type="entry name" value="WD_REPEATS_1"/>
    <property type="match status" value="1"/>
</dbReference>
<feature type="repeat" description="WD" evidence="3">
    <location>
        <begin position="314"/>
        <end position="347"/>
    </location>
</feature>
<reference evidence="6" key="1">
    <citation type="submission" date="2021-01" db="EMBL/GenBank/DDBJ databases">
        <authorList>
            <person name="Eckstrom K.M.E."/>
        </authorList>
    </citation>
    <scope>NUCLEOTIDE SEQUENCE</scope>
    <source>
        <strain evidence="6">UVCC 0001</strain>
    </source>
</reference>
<dbReference type="PANTHER" id="PTHR45282">
    <property type="entry name" value="OS03G0858400 PROTEIN"/>
    <property type="match status" value="1"/>
</dbReference>
<comment type="caution">
    <text evidence="6">The sequence shown here is derived from an EMBL/GenBank/DDBJ whole genome shotgun (WGS) entry which is preliminary data.</text>
</comment>
<dbReference type="SMART" id="SM00320">
    <property type="entry name" value="WD40"/>
    <property type="match status" value="4"/>
</dbReference>
<evidence type="ECO:0000256" key="5">
    <source>
        <dbReference type="SAM" id="Phobius"/>
    </source>
</evidence>
<name>A0AAD9IFJ5_PROWI</name>
<dbReference type="PROSITE" id="PS50082">
    <property type="entry name" value="WD_REPEATS_2"/>
    <property type="match status" value="1"/>
</dbReference>
<sequence length="463" mass="48574">MAETTSGAEALSPAAWVVLIVVPLSGLYLLSIVLRRTWATLHGWAQKIWSKNAAKKPRKQAQPAQRTPGRARQQGTDTPGKSLKSLVKASTGGRHGGGHDPTPESDLFCTTLRSAGGTLTGIAWSSDGSTLAAALEGTGVQVWTIPAGRDVAARGRAPLPSTTIEWPQEVVDVAFAGQGRRLAALTYGFGGAAELVILDLGGKPGADKKPAVAWRCEKAHPAGARPRWLKASADSRGGMAVLVSSSNRTDLKVYSSKGGVLGSIDTGGFENYDVSVSRDGRWIAAATFTNDVKLFEVAFDGHGAFQGLPKATPLAGHTGRVWTLDFAPDLTRCATASADGTLRTWDLAVRFALREKPRPLVVAELPAALKDGSAHPLRLSWGPAGVIAAAKGTALAFFDEGTGDVLEVVEDAHLAPISALAWGPSKIKALEVDVWPLATAGLDGRVRLWRPPQRAPKARPAAA</sequence>
<evidence type="ECO:0000256" key="3">
    <source>
        <dbReference type="PROSITE-ProRule" id="PRU00221"/>
    </source>
</evidence>
<accession>A0AAD9IFJ5</accession>
<evidence type="ECO:0000256" key="1">
    <source>
        <dbReference type="ARBA" id="ARBA00022574"/>
    </source>
</evidence>
<gene>
    <name evidence="6" type="ORF">QBZ16_004326</name>
</gene>
<keyword evidence="7" id="KW-1185">Reference proteome</keyword>
<dbReference type="Pfam" id="PF00400">
    <property type="entry name" value="WD40"/>
    <property type="match status" value="2"/>
</dbReference>
<evidence type="ECO:0000313" key="7">
    <source>
        <dbReference type="Proteomes" id="UP001255856"/>
    </source>
</evidence>
<keyword evidence="1 3" id="KW-0853">WD repeat</keyword>
<evidence type="ECO:0000313" key="6">
    <source>
        <dbReference type="EMBL" id="KAK2077481.1"/>
    </source>
</evidence>
<dbReference type="PANTHER" id="PTHR45282:SF2">
    <property type="entry name" value="OS03G0858400 PROTEIN"/>
    <property type="match status" value="1"/>
</dbReference>
<organism evidence="6 7">
    <name type="scientific">Prototheca wickerhamii</name>
    <dbReference type="NCBI Taxonomy" id="3111"/>
    <lineage>
        <taxon>Eukaryota</taxon>
        <taxon>Viridiplantae</taxon>
        <taxon>Chlorophyta</taxon>
        <taxon>core chlorophytes</taxon>
        <taxon>Trebouxiophyceae</taxon>
        <taxon>Chlorellales</taxon>
        <taxon>Chlorellaceae</taxon>
        <taxon>Prototheca</taxon>
    </lineage>
</organism>
<keyword evidence="5" id="KW-0812">Transmembrane</keyword>
<feature type="transmembrane region" description="Helical" evidence="5">
    <location>
        <begin position="14"/>
        <end position="34"/>
    </location>
</feature>
<dbReference type="InterPro" id="IPR015943">
    <property type="entry name" value="WD40/YVTN_repeat-like_dom_sf"/>
</dbReference>
<dbReference type="InterPro" id="IPR001680">
    <property type="entry name" value="WD40_rpt"/>
</dbReference>
<keyword evidence="5" id="KW-1133">Transmembrane helix</keyword>
<dbReference type="Proteomes" id="UP001255856">
    <property type="component" value="Unassembled WGS sequence"/>
</dbReference>
<dbReference type="InterPro" id="IPR036322">
    <property type="entry name" value="WD40_repeat_dom_sf"/>
</dbReference>
<dbReference type="PROSITE" id="PS50294">
    <property type="entry name" value="WD_REPEATS_REGION"/>
    <property type="match status" value="1"/>
</dbReference>
<dbReference type="AlphaFoldDB" id="A0AAD9IFJ5"/>